<dbReference type="Proteomes" id="UP000076744">
    <property type="component" value="Unassembled WGS sequence"/>
</dbReference>
<organism evidence="3 4">
    <name type="scientific">Cordyceps fumosorosea (strain ARSEF 2679)</name>
    <name type="common">Isaria fumosorosea</name>
    <dbReference type="NCBI Taxonomy" id="1081104"/>
    <lineage>
        <taxon>Eukaryota</taxon>
        <taxon>Fungi</taxon>
        <taxon>Dikarya</taxon>
        <taxon>Ascomycota</taxon>
        <taxon>Pezizomycotina</taxon>
        <taxon>Sordariomycetes</taxon>
        <taxon>Hypocreomycetidae</taxon>
        <taxon>Hypocreales</taxon>
        <taxon>Cordycipitaceae</taxon>
        <taxon>Cordyceps</taxon>
    </lineage>
</organism>
<evidence type="ECO:0000256" key="2">
    <source>
        <dbReference type="SAM" id="SignalP"/>
    </source>
</evidence>
<feature type="region of interest" description="Disordered" evidence="1">
    <location>
        <begin position="136"/>
        <end position="165"/>
    </location>
</feature>
<keyword evidence="4" id="KW-1185">Reference proteome</keyword>
<reference evidence="3 4" key="1">
    <citation type="journal article" date="2016" name="Genome Biol. Evol.">
        <title>Divergent and convergent evolution of fungal pathogenicity.</title>
        <authorList>
            <person name="Shang Y."/>
            <person name="Xiao G."/>
            <person name="Zheng P."/>
            <person name="Cen K."/>
            <person name="Zhan S."/>
            <person name="Wang C."/>
        </authorList>
    </citation>
    <scope>NUCLEOTIDE SEQUENCE [LARGE SCALE GENOMIC DNA]</scope>
    <source>
        <strain evidence="3 4">ARSEF 2679</strain>
    </source>
</reference>
<dbReference type="AlphaFoldDB" id="A0A167QM14"/>
<gene>
    <name evidence="3" type="ORF">ISF_07004</name>
</gene>
<dbReference type="OrthoDB" id="5394947at2759"/>
<accession>A0A167QM14</accession>
<feature type="chain" id="PRO_5007891601" evidence="2">
    <location>
        <begin position="17"/>
        <end position="730"/>
    </location>
</feature>
<dbReference type="STRING" id="1081104.A0A167QM14"/>
<proteinExistence type="predicted"/>
<protein>
    <submittedName>
        <fullName evidence="3">Nuclear condensin complex subunit Smc4</fullName>
    </submittedName>
</protein>
<evidence type="ECO:0000313" key="3">
    <source>
        <dbReference type="EMBL" id="OAA57763.1"/>
    </source>
</evidence>
<dbReference type="GeneID" id="30023296"/>
<dbReference type="RefSeq" id="XP_018702253.1">
    <property type="nucleotide sequence ID" value="XM_018850608.1"/>
</dbReference>
<comment type="caution">
    <text evidence="3">The sequence shown here is derived from an EMBL/GenBank/DDBJ whole genome shotgun (WGS) entry which is preliminary data.</text>
</comment>
<feature type="signal peptide" evidence="2">
    <location>
        <begin position="1"/>
        <end position="16"/>
    </location>
</feature>
<name>A0A167QM14_CORFA</name>
<dbReference type="EMBL" id="AZHB01000019">
    <property type="protein sequence ID" value="OAA57763.1"/>
    <property type="molecule type" value="Genomic_DNA"/>
</dbReference>
<keyword evidence="2" id="KW-0732">Signal</keyword>
<evidence type="ECO:0000313" key="4">
    <source>
        <dbReference type="Proteomes" id="UP000076744"/>
    </source>
</evidence>
<evidence type="ECO:0000256" key="1">
    <source>
        <dbReference type="SAM" id="MobiDB-lite"/>
    </source>
</evidence>
<sequence>MWRPILLLLAALGAAALPAVQDYDGCTRDDLFKSLQWDGEEFCSMLLDPDCYTSISTPAEYATYGSDKLSSYVSYSHPLLGDNVVYGNEQLIDPCSNSPVTSVTVLPGNTTSTPASNATSSVSTSTWNNETTALSPVTSVTVLPGNTTTPTQASNATSSAAPETEVSSINVIPGNATSTQVSNATSSSTGVTSTTTLTVNATTTLYSNTSTVITPMPVPVITPPTDFTSFPLPNTIPVVNTTTPAATPTPFPAANLTGVLRGPAPSSQACHSRPVAKDGAAHVANLENEDIRRKNLTLAFPYVGFVNFDSDSVTPLSLSVRDAAKGSHVIDVSDPTAVTIFDSRNNSMRLDATGIHFVTGHCNLTVSFFVDDMYGQLARQSLDVCSKGAKALLAGDDEPSFMQTLLLSDQCGDPVSPRVRRYPDLRVDDEPCIPVPGDHSNGTWTFDCPWEGVGVGPAAAQRCVASLKRHAVNFLLYDPFNGGCADVSSVVTLLEASAQDMLSTAALQAELHGQIGGNDTDRFYKADDTVMYYLQLWETLKSTLSRMRGLNPGRGSNLKQYLDTYDRFRNFAVDACASVNNGSVARDPAVLSLRAGSSTIPALARLVDVPVGGTVPLAAAVQDPAKVACCPNGAVSVTDEVTGKCAYPPEAFVTGTGCVCGRTVTQASVAFRYRQCDNFVSQCRADSDCAAAGYANYQCLIGSCCGTGVCFDPYECSRKDVALLPGNALE</sequence>